<evidence type="ECO:0000313" key="8">
    <source>
        <dbReference type="Proteomes" id="UP000557509"/>
    </source>
</evidence>
<feature type="region of interest" description="Disordered" evidence="4">
    <location>
        <begin position="282"/>
        <end position="374"/>
    </location>
</feature>
<dbReference type="Pfam" id="PF01588">
    <property type="entry name" value="tRNA_bind"/>
    <property type="match status" value="1"/>
</dbReference>
<dbReference type="SUPFAM" id="SSF50249">
    <property type="entry name" value="Nucleic acid-binding proteins"/>
    <property type="match status" value="1"/>
</dbReference>
<dbReference type="Gene3D" id="2.40.50.140">
    <property type="entry name" value="Nucleic acid-binding proteins"/>
    <property type="match status" value="1"/>
</dbReference>
<dbReference type="AlphaFoldDB" id="A0A7J6KFH2"/>
<dbReference type="Gene3D" id="1.20.1050.10">
    <property type="match status" value="1"/>
</dbReference>
<keyword evidence="1 3" id="KW-0820">tRNA-binding</keyword>
<comment type="caution">
    <text evidence="7">The sequence shown here is derived from an EMBL/GenBank/DDBJ whole genome shotgun (WGS) entry which is preliminary data.</text>
</comment>
<feature type="domain" description="GST C-terminal" evidence="5">
    <location>
        <begin position="141"/>
        <end position="283"/>
    </location>
</feature>
<dbReference type="CDD" id="cd02799">
    <property type="entry name" value="tRNA_bind_EMAP-II_like"/>
    <property type="match status" value="1"/>
</dbReference>
<evidence type="ECO:0000256" key="1">
    <source>
        <dbReference type="ARBA" id="ARBA00022555"/>
    </source>
</evidence>
<accession>A0A7J6KFH2</accession>
<dbReference type="PANTHER" id="PTHR11586">
    <property type="entry name" value="TRNA-AMINOACYLATION COFACTOR ARC1 FAMILY MEMBER"/>
    <property type="match status" value="1"/>
</dbReference>
<feature type="compositionally biased region" description="Low complexity" evidence="4">
    <location>
        <begin position="286"/>
        <end position="308"/>
    </location>
</feature>
<evidence type="ECO:0000259" key="6">
    <source>
        <dbReference type="PROSITE" id="PS50886"/>
    </source>
</evidence>
<evidence type="ECO:0000313" key="7">
    <source>
        <dbReference type="EMBL" id="KAF4645700.1"/>
    </source>
</evidence>
<protein>
    <submittedName>
        <fullName evidence="7">tRNA binding domain-containing protein</fullName>
    </submittedName>
</protein>
<evidence type="ECO:0000259" key="5">
    <source>
        <dbReference type="PROSITE" id="PS50405"/>
    </source>
</evidence>
<dbReference type="SUPFAM" id="SSF47616">
    <property type="entry name" value="GST C-terminal domain-like"/>
    <property type="match status" value="1"/>
</dbReference>
<dbReference type="GO" id="GO:0000049">
    <property type="term" value="F:tRNA binding"/>
    <property type="evidence" value="ECO:0007669"/>
    <property type="project" value="UniProtKB-UniRule"/>
</dbReference>
<evidence type="ECO:0000256" key="4">
    <source>
        <dbReference type="SAM" id="MobiDB-lite"/>
    </source>
</evidence>
<dbReference type="InterPro" id="IPR053836">
    <property type="entry name" value="Arc1-like_N"/>
</dbReference>
<sequence length="541" mass="58480">MHLCLAHAHARARTMGPSATEAPALQHTKLWRALPSVGPFRIIKRDQPSSCGSFPLPCSVDVTFFPSPTMELIYDSTPAALATVLLARYVQPCLLQRQPPLSLSLCFLGNEAKAYLKAQEAELPVLLAAKEGAGAEPAFPPLREPATILRRLATEAAVTPASAKSSSAGALLLGGESDVEQAQVSQWLSFCCENNFAIRGASLFQHLHSHLATRTFFCGDRLTIADFAVFVSCYAWMASSSQKERVLYCNLTRWMDYIQHLPGVMNAVEQLPLLSLLPPPQPVAAPPTDSAAASTQALAKQQAASGSKQGKKKSGELHVNGDCRPNGDVPKSQKKEEKGDKGAGGDHKKVSGRAKQSTPGSSKGGAPGADSSRPVEDVTRLCMVVGQVKKVWRHPEADKLFCEEVDIGEPQVRMIASGLVPYMKAEELEGQKVIVLANMKPKNLRGFPSHGMLVCATSKDHSKCELMRPPPDTPIGERLTFEGLQGEPDPVMNTKEGKYPFAAVQPHFYTDDNRVGMYKTHRFMTKQGPVFCDSIVGGTIS</sequence>
<feature type="domain" description="TRNA-binding" evidence="6">
    <location>
        <begin position="377"/>
        <end position="480"/>
    </location>
</feature>
<dbReference type="InterPro" id="IPR012340">
    <property type="entry name" value="NA-bd_OB-fold"/>
</dbReference>
<evidence type="ECO:0000256" key="2">
    <source>
        <dbReference type="ARBA" id="ARBA00022884"/>
    </source>
</evidence>
<dbReference type="EMBL" id="JAAUHK010000187">
    <property type="protein sequence ID" value="KAF4645700.1"/>
    <property type="molecule type" value="Genomic_DNA"/>
</dbReference>
<organism evidence="7 8">
    <name type="scientific">Toxoplasma gondii</name>
    <dbReference type="NCBI Taxonomy" id="5811"/>
    <lineage>
        <taxon>Eukaryota</taxon>
        <taxon>Sar</taxon>
        <taxon>Alveolata</taxon>
        <taxon>Apicomplexa</taxon>
        <taxon>Conoidasida</taxon>
        <taxon>Coccidia</taxon>
        <taxon>Eucoccidiorida</taxon>
        <taxon>Eimeriorina</taxon>
        <taxon>Sarcocystidae</taxon>
        <taxon>Toxoplasma</taxon>
    </lineage>
</organism>
<dbReference type="Pfam" id="PF21972">
    <property type="entry name" value="Arc1p_N_like"/>
    <property type="match status" value="1"/>
</dbReference>
<dbReference type="VEuPathDB" id="ToxoDB:TGME49_223140"/>
<dbReference type="PANTHER" id="PTHR11586:SF33">
    <property type="entry name" value="AMINOACYL TRNA SYNTHASE COMPLEX-INTERACTING MULTIFUNCTIONAL PROTEIN 1"/>
    <property type="match status" value="1"/>
</dbReference>
<gene>
    <name evidence="7" type="ORF">TGRH88_001860</name>
</gene>
<proteinExistence type="predicted"/>
<evidence type="ECO:0000256" key="3">
    <source>
        <dbReference type="PROSITE-ProRule" id="PRU00209"/>
    </source>
</evidence>
<keyword evidence="2 3" id="KW-0694">RNA-binding</keyword>
<feature type="compositionally biased region" description="Basic and acidic residues" evidence="4">
    <location>
        <begin position="331"/>
        <end position="349"/>
    </location>
</feature>
<dbReference type="PROSITE" id="PS50886">
    <property type="entry name" value="TRBD"/>
    <property type="match status" value="1"/>
</dbReference>
<dbReference type="InterPro" id="IPR002547">
    <property type="entry name" value="tRNA-bd_dom"/>
</dbReference>
<dbReference type="Proteomes" id="UP000557509">
    <property type="component" value="Unassembled WGS sequence"/>
</dbReference>
<dbReference type="PROSITE" id="PS50405">
    <property type="entry name" value="GST_CTER"/>
    <property type="match status" value="1"/>
</dbReference>
<dbReference type="InterPro" id="IPR036282">
    <property type="entry name" value="Glutathione-S-Trfase_C_sf"/>
</dbReference>
<dbReference type="InterPro" id="IPR051270">
    <property type="entry name" value="Tyrosine-tRNA_ligase_regulator"/>
</dbReference>
<keyword evidence="8" id="KW-1185">Reference proteome</keyword>
<dbReference type="InterPro" id="IPR010987">
    <property type="entry name" value="Glutathione-S-Trfase_C-like"/>
</dbReference>
<dbReference type="CDD" id="cd10289">
    <property type="entry name" value="GST_C_AaRS_like"/>
    <property type="match status" value="1"/>
</dbReference>
<name>A0A7J6KFH2_TOXGO</name>
<reference evidence="7 8" key="1">
    <citation type="submission" date="2020-03" db="EMBL/GenBank/DDBJ databases">
        <title>Genome sequence of Toxoplasma gondii RH-88 strain.</title>
        <authorList>
            <person name="Lorenzi H.A."/>
            <person name="Venepally P."/>
            <person name="Rozenberg A."/>
            <person name="Sibley D."/>
        </authorList>
    </citation>
    <scope>NUCLEOTIDE SEQUENCE [LARGE SCALE GENOMIC DNA]</scope>
    <source>
        <strain evidence="7 8">RH-88</strain>
    </source>
</reference>
<dbReference type="GO" id="GO:0032991">
    <property type="term" value="C:protein-containing complex"/>
    <property type="evidence" value="ECO:0007669"/>
    <property type="project" value="UniProtKB-ARBA"/>
</dbReference>